<gene>
    <name evidence="3" type="ORF">FA14DRAFT_67348</name>
</gene>
<dbReference type="SUPFAM" id="SSF50729">
    <property type="entry name" value="PH domain-like"/>
    <property type="match status" value="1"/>
</dbReference>
<feature type="region of interest" description="Disordered" evidence="1">
    <location>
        <begin position="37"/>
        <end position="244"/>
    </location>
</feature>
<feature type="compositionally biased region" description="Polar residues" evidence="1">
    <location>
        <begin position="315"/>
        <end position="333"/>
    </location>
</feature>
<dbReference type="PANTHER" id="PTHR37283:SF1">
    <property type="entry name" value="PH DOMAIN-CONTAINING PROTEIN YHR131C"/>
    <property type="match status" value="1"/>
</dbReference>
<dbReference type="EMBL" id="KZ819604">
    <property type="protein sequence ID" value="PWN33969.1"/>
    <property type="molecule type" value="Genomic_DNA"/>
</dbReference>
<feature type="compositionally biased region" description="Low complexity" evidence="1">
    <location>
        <begin position="581"/>
        <end position="602"/>
    </location>
</feature>
<dbReference type="OrthoDB" id="5865767at2759"/>
<sequence length="995" mass="106620">MSTTQFISPFASFLPSKQQSKFTNALGIDEEQACLERAKEESGANNNESISVLENRQSPSNMYSTQTSQAQHQDSTNNGQARRTRSSRLSHLPRLNSARGKQAFSGGDGGRNGQTGGGIGGGSGDGSDDGDDRRDSNFSQISEDPPSDDETIAGQEDGETETDSDSDASLASDDDLSGMPGSLPPPNSHEHRMSRGMSASSRGRRPSGIAMPPAPTFAHLEPFASAGEQNHLEGIGKSHANIGPTDTELTEELIDGVTTPKIGKRVGYENDSLNSTIKERTPSASMGPIQNRENWTQFGDETPGWLPTPRASAPAGSSMQSPKPGLSIQTQLKNGPGASPTDTSYFNIQPAPANNVIRNRNDSSNPNIPPPSPSIITRSRAQSSASLRSLGRITPGISSRELPPMPPIIPLNLRSADRARSPNRKIISPTPVLATPSLLTSTDESSADSTSEAAKSALASQDKQTGSRATTPRPYNATPVIKSAKEPALPASSPSSPRNSELALHSSLGRRAGTALLGMNESGNGRPGLYKQESRSLIDLNSPSRNQIEPTLKPLHKPVSVRDIRSSQVDQLKQAEQQARTASPAPSVESTTAPTSATASSTNLRRRRSMYEVGAAPPPYTIIPGGGNGIEAKIIPREEEGKESLPSYHCSVHIEGYLPRKMEFSSPGVQAKDRSWKRQYFVLHGTCLRIYRTDLSGERAALKGEHGVMSGVHVHHDPMNEDGPSQPVGSTTSKVIATDGNTNVNSKEQQQHNSTAASTANGHTANRSPTASTINSKLSDGHSGNGALSRKVEALSGTISHSLHRGSLVKQYTLQGAESGLAADYLKRRHVVRVRAEGEQFLLQTRNDRHVVDWIEAFQAATNIAMDLERRPMPKFITLPRRRRRRNGQRTRDASGNDATNRTANGTEEPDAVTIPDGDLSAREMADIAEARRRSLMDSSVSTSQRSSVSGQSRAPPPPRPLGLPGDEQPNPSAAFERMLREEEEAMSRQDAGVV</sequence>
<evidence type="ECO:0000313" key="3">
    <source>
        <dbReference type="EMBL" id="PWN33969.1"/>
    </source>
</evidence>
<dbReference type="InParanoid" id="A0A316V8P2"/>
<dbReference type="PROSITE" id="PS50003">
    <property type="entry name" value="PH_DOMAIN"/>
    <property type="match status" value="1"/>
</dbReference>
<proteinExistence type="predicted"/>
<protein>
    <recommendedName>
        <fullName evidence="2">PH domain-containing protein</fullName>
    </recommendedName>
</protein>
<feature type="region of interest" description="Disordered" evidence="1">
    <location>
        <begin position="933"/>
        <end position="975"/>
    </location>
</feature>
<dbReference type="GeneID" id="37024460"/>
<feature type="region of interest" description="Disordered" evidence="1">
    <location>
        <begin position="875"/>
        <end position="920"/>
    </location>
</feature>
<feature type="region of interest" description="Disordered" evidence="1">
    <location>
        <begin position="713"/>
        <end position="785"/>
    </location>
</feature>
<dbReference type="STRING" id="1280837.A0A316V8P2"/>
<feature type="compositionally biased region" description="Polar residues" evidence="1">
    <location>
        <begin position="727"/>
        <end position="778"/>
    </location>
</feature>
<reference evidence="3 4" key="1">
    <citation type="journal article" date="2018" name="Mol. Biol. Evol.">
        <title>Broad Genomic Sampling Reveals a Smut Pathogenic Ancestry of the Fungal Clade Ustilaginomycotina.</title>
        <authorList>
            <person name="Kijpornyongpan T."/>
            <person name="Mondo S.J."/>
            <person name="Barry K."/>
            <person name="Sandor L."/>
            <person name="Lee J."/>
            <person name="Lipzen A."/>
            <person name="Pangilinan J."/>
            <person name="LaButti K."/>
            <person name="Hainaut M."/>
            <person name="Henrissat B."/>
            <person name="Grigoriev I.V."/>
            <person name="Spatafora J.W."/>
            <person name="Aime M.C."/>
        </authorList>
    </citation>
    <scope>NUCLEOTIDE SEQUENCE [LARGE SCALE GENOMIC DNA]</scope>
    <source>
        <strain evidence="3 4">MCA 3882</strain>
    </source>
</reference>
<dbReference type="Proteomes" id="UP000245771">
    <property type="component" value="Unassembled WGS sequence"/>
</dbReference>
<dbReference type="RefSeq" id="XP_025354271.1">
    <property type="nucleotide sequence ID" value="XM_025502679.1"/>
</dbReference>
<name>A0A316V8P2_9BASI</name>
<feature type="compositionally biased region" description="Polar residues" evidence="1">
    <location>
        <begin position="43"/>
        <end position="81"/>
    </location>
</feature>
<evidence type="ECO:0000259" key="2">
    <source>
        <dbReference type="PROSITE" id="PS50003"/>
    </source>
</evidence>
<feature type="compositionally biased region" description="Low complexity" evidence="1">
    <location>
        <begin position="939"/>
        <end position="954"/>
    </location>
</feature>
<feature type="compositionally biased region" description="Polar residues" evidence="1">
    <location>
        <begin position="458"/>
        <end position="470"/>
    </location>
</feature>
<dbReference type="InterPro" id="IPR001849">
    <property type="entry name" value="PH_domain"/>
</dbReference>
<feature type="compositionally biased region" description="Low complexity" evidence="1">
    <location>
        <begin position="486"/>
        <end position="503"/>
    </location>
</feature>
<feature type="region of interest" description="Disordered" evidence="1">
    <location>
        <begin position="273"/>
        <end position="503"/>
    </location>
</feature>
<accession>A0A316V8P2</accession>
<dbReference type="PANTHER" id="PTHR37283">
    <property type="entry name" value="PH DOMAIN-CONTAINING PROTEIN YHR131C"/>
    <property type="match status" value="1"/>
</dbReference>
<dbReference type="InterPro" id="IPR011993">
    <property type="entry name" value="PH-like_dom_sf"/>
</dbReference>
<organism evidence="3 4">
    <name type="scientific">Meira miltonrushii</name>
    <dbReference type="NCBI Taxonomy" id="1280837"/>
    <lineage>
        <taxon>Eukaryota</taxon>
        <taxon>Fungi</taxon>
        <taxon>Dikarya</taxon>
        <taxon>Basidiomycota</taxon>
        <taxon>Ustilaginomycotina</taxon>
        <taxon>Exobasidiomycetes</taxon>
        <taxon>Exobasidiales</taxon>
        <taxon>Brachybasidiaceae</taxon>
        <taxon>Meira</taxon>
    </lineage>
</organism>
<feature type="compositionally biased region" description="Basic residues" evidence="1">
    <location>
        <begin position="880"/>
        <end position="889"/>
    </location>
</feature>
<feature type="compositionally biased region" description="Polar residues" evidence="1">
    <location>
        <begin position="897"/>
        <end position="906"/>
    </location>
</feature>
<dbReference type="AlphaFoldDB" id="A0A316V8P2"/>
<feature type="domain" description="PH" evidence="2">
    <location>
        <begin position="651"/>
        <end position="863"/>
    </location>
</feature>
<evidence type="ECO:0000313" key="4">
    <source>
        <dbReference type="Proteomes" id="UP000245771"/>
    </source>
</evidence>
<dbReference type="SMART" id="SM00233">
    <property type="entry name" value="PH"/>
    <property type="match status" value="1"/>
</dbReference>
<feature type="region of interest" description="Disordered" evidence="1">
    <location>
        <begin position="541"/>
        <end position="607"/>
    </location>
</feature>
<feature type="compositionally biased region" description="Polar residues" evidence="1">
    <location>
        <begin position="566"/>
        <end position="580"/>
    </location>
</feature>
<dbReference type="Gene3D" id="2.30.29.30">
    <property type="entry name" value="Pleckstrin-homology domain (PH domain)/Phosphotyrosine-binding domain (PTB)"/>
    <property type="match status" value="1"/>
</dbReference>
<keyword evidence="4" id="KW-1185">Reference proteome</keyword>
<evidence type="ECO:0000256" key="1">
    <source>
        <dbReference type="SAM" id="MobiDB-lite"/>
    </source>
</evidence>
<feature type="compositionally biased region" description="Acidic residues" evidence="1">
    <location>
        <begin position="145"/>
        <end position="176"/>
    </location>
</feature>
<feature type="compositionally biased region" description="Low complexity" evidence="1">
    <location>
        <begin position="437"/>
        <end position="457"/>
    </location>
</feature>
<feature type="compositionally biased region" description="Gly residues" evidence="1">
    <location>
        <begin position="106"/>
        <end position="125"/>
    </location>
</feature>
<feature type="compositionally biased region" description="Low complexity" evidence="1">
    <location>
        <begin position="374"/>
        <end position="392"/>
    </location>
</feature>